<dbReference type="InterPro" id="IPR037523">
    <property type="entry name" value="VOC_core"/>
</dbReference>
<dbReference type="InterPro" id="IPR052164">
    <property type="entry name" value="Anthracycline_SecMetBiosynth"/>
</dbReference>
<feature type="domain" description="VOC" evidence="1">
    <location>
        <begin position="7"/>
        <end position="126"/>
    </location>
</feature>
<dbReference type="InterPro" id="IPR029068">
    <property type="entry name" value="Glyas_Bleomycin-R_OHBP_Dase"/>
</dbReference>
<evidence type="ECO:0000313" key="3">
    <source>
        <dbReference type="Proteomes" id="UP001235760"/>
    </source>
</evidence>
<dbReference type="Pfam" id="PF18029">
    <property type="entry name" value="Glyoxalase_6"/>
    <property type="match status" value="1"/>
</dbReference>
<proteinExistence type="predicted"/>
<dbReference type="Proteomes" id="UP001235760">
    <property type="component" value="Unassembled WGS sequence"/>
</dbReference>
<dbReference type="CDD" id="cd07247">
    <property type="entry name" value="SgaA_N_like"/>
    <property type="match status" value="2"/>
</dbReference>
<dbReference type="EMBL" id="JAUZEE010000012">
    <property type="protein sequence ID" value="MDP4302571.1"/>
    <property type="molecule type" value="Genomic_DNA"/>
</dbReference>
<dbReference type="PANTHER" id="PTHR33993:SF14">
    <property type="entry name" value="GB|AAF24581.1"/>
    <property type="match status" value="1"/>
</dbReference>
<dbReference type="PANTHER" id="PTHR33993">
    <property type="entry name" value="GLYOXALASE-RELATED"/>
    <property type="match status" value="1"/>
</dbReference>
<dbReference type="Gene3D" id="3.10.180.10">
    <property type="entry name" value="2,3-Dihydroxybiphenyl 1,2-Dioxygenase, domain 1"/>
    <property type="match status" value="2"/>
</dbReference>
<feature type="domain" description="VOC" evidence="1">
    <location>
        <begin position="139"/>
        <end position="256"/>
    </location>
</feature>
<dbReference type="SUPFAM" id="SSF54593">
    <property type="entry name" value="Glyoxalase/Bleomycin resistance protein/Dihydroxybiphenyl dioxygenase"/>
    <property type="match status" value="2"/>
</dbReference>
<dbReference type="Pfam" id="PF00903">
    <property type="entry name" value="Glyoxalase"/>
    <property type="match status" value="1"/>
</dbReference>
<dbReference type="InterPro" id="IPR041581">
    <property type="entry name" value="Glyoxalase_6"/>
</dbReference>
<evidence type="ECO:0000259" key="1">
    <source>
        <dbReference type="PROSITE" id="PS51819"/>
    </source>
</evidence>
<keyword evidence="3" id="KW-1185">Reference proteome</keyword>
<accession>A0ABT9G7W7</accession>
<dbReference type="PROSITE" id="PS51819">
    <property type="entry name" value="VOC"/>
    <property type="match status" value="2"/>
</dbReference>
<organism evidence="2 3">
    <name type="scientific">Leptothrix discophora</name>
    <dbReference type="NCBI Taxonomy" id="89"/>
    <lineage>
        <taxon>Bacteria</taxon>
        <taxon>Pseudomonadati</taxon>
        <taxon>Pseudomonadota</taxon>
        <taxon>Betaproteobacteria</taxon>
        <taxon>Burkholderiales</taxon>
        <taxon>Sphaerotilaceae</taxon>
        <taxon>Leptothrix</taxon>
    </lineage>
</organism>
<reference evidence="2 3" key="1">
    <citation type="submission" date="2023-08" db="EMBL/GenBank/DDBJ databases">
        <authorList>
            <person name="Roldan D.M."/>
            <person name="Menes R.J."/>
        </authorList>
    </citation>
    <scope>NUCLEOTIDE SEQUENCE [LARGE SCALE GENOMIC DNA]</scope>
    <source>
        <strain evidence="2 3">CCM 2812</strain>
    </source>
</reference>
<dbReference type="RefSeq" id="WP_305751110.1">
    <property type="nucleotide sequence ID" value="NZ_JAUZEE010000012.1"/>
</dbReference>
<name>A0ABT9G7W7_LEPDI</name>
<gene>
    <name evidence="2" type="ORF">Q8X39_18180</name>
</gene>
<sequence length="257" mass="26822">MSHAQGTPIWYELMTRDPQAAQRFYEAVVGWRFGEPPPPGSAMDYRMIGAPDGLVGGVFTLTAEMCTQGARPAWVMYLGVNDVDASVASATAAGAQLQVPAFDIPDVGRIAMLADPQGAPFYLMRGASDAESTACAPDRPGHGAWHELHASDGPAATAFYTSQFGWGLGTAMDMGPDGVYQLITVGGQDLAGVMTVTGGGRPAWLIYFRVDGIDRAAERIVAAGGQVVVGPMEVPGGGWIVNGIDPEGAMFGLTGTR</sequence>
<protein>
    <submittedName>
        <fullName evidence="2">VOC family protein</fullName>
    </submittedName>
</protein>
<evidence type="ECO:0000313" key="2">
    <source>
        <dbReference type="EMBL" id="MDP4302571.1"/>
    </source>
</evidence>
<dbReference type="InterPro" id="IPR004360">
    <property type="entry name" value="Glyas_Fos-R_dOase_dom"/>
</dbReference>
<comment type="caution">
    <text evidence="2">The sequence shown here is derived from an EMBL/GenBank/DDBJ whole genome shotgun (WGS) entry which is preliminary data.</text>
</comment>